<dbReference type="Gene3D" id="1.10.260.40">
    <property type="entry name" value="lambda repressor-like DNA-binding domains"/>
    <property type="match status" value="1"/>
</dbReference>
<comment type="caution">
    <text evidence="2">The sequence shown here is derived from an EMBL/GenBank/DDBJ whole genome shotgun (WGS) entry which is preliminary data.</text>
</comment>
<dbReference type="PANTHER" id="PTHR40275">
    <property type="entry name" value="SSL7038 PROTEIN"/>
    <property type="match status" value="1"/>
</dbReference>
<accession>A0A9X4PEH5</accession>
<keyword evidence="3" id="KW-1185">Reference proteome</keyword>
<sequence>MSEKIIIDSVELDKEDLVLNEWDSAEVLNDDETISAYLALSTVNGDQKEIAQALKTAARAKGMNQLAKDSGIARENLYRALSGHTEPKLSTLQKISTALGFQLSLTLTPIKNKVNTN</sequence>
<reference evidence="2" key="1">
    <citation type="submission" date="2016-03" db="EMBL/GenBank/DDBJ databases">
        <title>Co-evolution between Pasteurellaceae and their hosts.</title>
        <authorList>
            <person name="Hansen M.J."/>
            <person name="Bojesen A.M."/>
            <person name="Planet P."/>
        </authorList>
    </citation>
    <scope>NUCLEOTIDE SEQUENCE</scope>
    <source>
        <strain evidence="2">146/S8/89</strain>
    </source>
</reference>
<dbReference type="PROSITE" id="PS50943">
    <property type="entry name" value="HTH_CROC1"/>
    <property type="match status" value="1"/>
</dbReference>
<dbReference type="PANTHER" id="PTHR40275:SF1">
    <property type="entry name" value="SSL7038 PROTEIN"/>
    <property type="match status" value="1"/>
</dbReference>
<dbReference type="CDD" id="cd00093">
    <property type="entry name" value="HTH_XRE"/>
    <property type="match status" value="1"/>
</dbReference>
<dbReference type="InterPro" id="IPR010982">
    <property type="entry name" value="Lambda_DNA-bd_dom_sf"/>
</dbReference>
<evidence type="ECO:0000313" key="3">
    <source>
        <dbReference type="Proteomes" id="UP001155500"/>
    </source>
</evidence>
<proteinExistence type="predicted"/>
<dbReference type="Pfam" id="PF21716">
    <property type="entry name" value="dnstrm_HI1420"/>
    <property type="match status" value="1"/>
</dbReference>
<dbReference type="RefSeq" id="WP_279573273.1">
    <property type="nucleotide sequence ID" value="NZ_LWID01000001.1"/>
</dbReference>
<dbReference type="EMBL" id="LWID01000001">
    <property type="protein sequence ID" value="MDG6895911.1"/>
    <property type="molecule type" value="Genomic_DNA"/>
</dbReference>
<dbReference type="SUPFAM" id="SSF47413">
    <property type="entry name" value="lambda repressor-like DNA-binding domains"/>
    <property type="match status" value="1"/>
</dbReference>
<gene>
    <name evidence="2" type="ORF">A6A20_09835</name>
</gene>
<dbReference type="InterPro" id="IPR014057">
    <property type="entry name" value="HI1420"/>
</dbReference>
<protein>
    <recommendedName>
        <fullName evidence="1">HTH cro/C1-type domain-containing protein</fullName>
    </recommendedName>
</protein>
<dbReference type="GO" id="GO:0003677">
    <property type="term" value="F:DNA binding"/>
    <property type="evidence" value="ECO:0007669"/>
    <property type="project" value="InterPro"/>
</dbReference>
<evidence type="ECO:0000313" key="2">
    <source>
        <dbReference type="EMBL" id="MDG6895911.1"/>
    </source>
</evidence>
<dbReference type="Proteomes" id="UP001155500">
    <property type="component" value="Unassembled WGS sequence"/>
</dbReference>
<organism evidence="2 3">
    <name type="scientific">Volucribacter amazonae</name>
    <dbReference type="NCBI Taxonomy" id="256731"/>
    <lineage>
        <taxon>Bacteria</taxon>
        <taxon>Pseudomonadati</taxon>
        <taxon>Pseudomonadota</taxon>
        <taxon>Gammaproteobacteria</taxon>
        <taxon>Pasteurellales</taxon>
        <taxon>Pasteurellaceae</taxon>
        <taxon>Volucribacter</taxon>
    </lineage>
</organism>
<dbReference type="AlphaFoldDB" id="A0A9X4PEH5"/>
<dbReference type="SMART" id="SM00530">
    <property type="entry name" value="HTH_XRE"/>
    <property type="match status" value="1"/>
</dbReference>
<evidence type="ECO:0000259" key="1">
    <source>
        <dbReference type="PROSITE" id="PS50943"/>
    </source>
</evidence>
<name>A0A9X4PEH5_9PAST</name>
<dbReference type="InterPro" id="IPR001387">
    <property type="entry name" value="Cro/C1-type_HTH"/>
</dbReference>
<dbReference type="NCBIfam" id="TIGR02684">
    <property type="entry name" value="dnstrm_HI1420"/>
    <property type="match status" value="1"/>
</dbReference>
<feature type="domain" description="HTH cro/C1-type" evidence="1">
    <location>
        <begin position="54"/>
        <end position="107"/>
    </location>
</feature>